<dbReference type="VEuPathDB" id="VectorBase:GBRI036664"/>
<dbReference type="InterPro" id="IPR015915">
    <property type="entry name" value="Kelch-typ_b-propeller"/>
</dbReference>
<dbReference type="Proteomes" id="UP000091820">
    <property type="component" value="Unassembled WGS sequence"/>
</dbReference>
<evidence type="ECO:0000313" key="4">
    <source>
        <dbReference type="Proteomes" id="UP000091820"/>
    </source>
</evidence>
<dbReference type="SUPFAM" id="SSF117281">
    <property type="entry name" value="Kelch motif"/>
    <property type="match status" value="1"/>
</dbReference>
<evidence type="ECO:0000313" key="3">
    <source>
        <dbReference type="EnsemblMetazoa" id="GBRI036664-PA"/>
    </source>
</evidence>
<dbReference type="PANTHER" id="PTHR45632:SF3">
    <property type="entry name" value="KELCH-LIKE PROTEIN 32"/>
    <property type="match status" value="1"/>
</dbReference>
<keyword evidence="1" id="KW-0880">Kelch repeat</keyword>
<evidence type="ECO:0000256" key="2">
    <source>
        <dbReference type="ARBA" id="ARBA00022737"/>
    </source>
</evidence>
<sequence length="169" mass="19586">MKSNRFRKKRQIHLAELMSHICLPLLSNEFLKNGIVTEPLFRGNPKCHQFLIDVYTYQSILFHVYLIGDRATDNYLFPADNRCKVYDVSTKKLMSIQSMNVHRSGNSAVVLNRIIYSVGGYDCYPSKAVERYVPVIKEWNYIAPMKDARHGCGICAYNGLILCSWWNKQ</sequence>
<keyword evidence="4" id="KW-1185">Reference proteome</keyword>
<dbReference type="AlphaFoldDB" id="A0A1A9WXW2"/>
<dbReference type="PANTHER" id="PTHR45632">
    <property type="entry name" value="LD33804P"/>
    <property type="match status" value="1"/>
</dbReference>
<organism evidence="3 4">
    <name type="scientific">Glossina brevipalpis</name>
    <dbReference type="NCBI Taxonomy" id="37001"/>
    <lineage>
        <taxon>Eukaryota</taxon>
        <taxon>Metazoa</taxon>
        <taxon>Ecdysozoa</taxon>
        <taxon>Arthropoda</taxon>
        <taxon>Hexapoda</taxon>
        <taxon>Insecta</taxon>
        <taxon>Pterygota</taxon>
        <taxon>Neoptera</taxon>
        <taxon>Endopterygota</taxon>
        <taxon>Diptera</taxon>
        <taxon>Brachycera</taxon>
        <taxon>Muscomorpha</taxon>
        <taxon>Hippoboscoidea</taxon>
        <taxon>Glossinidae</taxon>
        <taxon>Glossina</taxon>
    </lineage>
</organism>
<dbReference type="EnsemblMetazoa" id="GBRI036664-RA">
    <property type="protein sequence ID" value="GBRI036664-PA"/>
    <property type="gene ID" value="GBRI036664"/>
</dbReference>
<reference evidence="4" key="1">
    <citation type="submission" date="2014-03" db="EMBL/GenBank/DDBJ databases">
        <authorList>
            <person name="Aksoy S."/>
            <person name="Warren W."/>
            <person name="Wilson R.K."/>
        </authorList>
    </citation>
    <scope>NUCLEOTIDE SEQUENCE [LARGE SCALE GENOMIC DNA]</scope>
    <source>
        <strain evidence="4">IAEA</strain>
    </source>
</reference>
<accession>A0A1A9WXW2</accession>
<dbReference type="Gene3D" id="1.25.40.420">
    <property type="match status" value="1"/>
</dbReference>
<dbReference type="STRING" id="37001.A0A1A9WXW2"/>
<keyword evidence="2" id="KW-0677">Repeat</keyword>
<reference evidence="3" key="2">
    <citation type="submission" date="2020-05" db="UniProtKB">
        <authorList>
            <consortium name="EnsemblMetazoa"/>
        </authorList>
    </citation>
    <scope>IDENTIFICATION</scope>
    <source>
        <strain evidence="3">IAEA</strain>
    </source>
</reference>
<dbReference type="InterPro" id="IPR006652">
    <property type="entry name" value="Kelch_1"/>
</dbReference>
<proteinExistence type="predicted"/>
<protein>
    <submittedName>
        <fullName evidence="3">Uncharacterized protein</fullName>
    </submittedName>
</protein>
<dbReference type="Pfam" id="PF01344">
    <property type="entry name" value="Kelch_1"/>
    <property type="match status" value="1"/>
</dbReference>
<dbReference type="Gene3D" id="2.120.10.80">
    <property type="entry name" value="Kelch-type beta propeller"/>
    <property type="match status" value="1"/>
</dbReference>
<name>A0A1A9WXW2_9MUSC</name>
<dbReference type="SMART" id="SM00612">
    <property type="entry name" value="Kelch"/>
    <property type="match status" value="2"/>
</dbReference>
<evidence type="ECO:0000256" key="1">
    <source>
        <dbReference type="ARBA" id="ARBA00022441"/>
    </source>
</evidence>